<name>A0ABS5EA81_9PROT</name>
<keyword evidence="2" id="KW-0472">Membrane</keyword>
<keyword evidence="2" id="KW-0812">Transmembrane</keyword>
<accession>A0ABS5EA81</accession>
<keyword evidence="2" id="KW-1133">Transmembrane helix</keyword>
<evidence type="ECO:0000256" key="1">
    <source>
        <dbReference type="SAM" id="MobiDB-lite"/>
    </source>
</evidence>
<gene>
    <name evidence="3" type="ORF">KB213_12250</name>
</gene>
<dbReference type="EMBL" id="JAGRQH010000114">
    <property type="protein sequence ID" value="MBR0560810.1"/>
    <property type="molecule type" value="Genomic_DNA"/>
</dbReference>
<reference evidence="3 4" key="1">
    <citation type="submission" date="2021-04" db="EMBL/GenBank/DDBJ databases">
        <title>The complete genome sequence of Neokomagataea sp. TBRC 2177.</title>
        <authorList>
            <person name="Charoenyingcharoen P."/>
            <person name="Yukphan P."/>
        </authorList>
    </citation>
    <scope>NUCLEOTIDE SEQUENCE [LARGE SCALE GENOMIC DNA]</scope>
    <source>
        <strain evidence="3 4">TBRC 2177</strain>
    </source>
</reference>
<feature type="non-terminal residue" evidence="3">
    <location>
        <position position="1"/>
    </location>
</feature>
<comment type="caution">
    <text evidence="3">The sequence shown here is derived from an EMBL/GenBank/DDBJ whole genome shotgun (WGS) entry which is preliminary data.</text>
</comment>
<feature type="transmembrane region" description="Helical" evidence="2">
    <location>
        <begin position="12"/>
        <end position="41"/>
    </location>
</feature>
<dbReference type="Proteomes" id="UP000677812">
    <property type="component" value="Unassembled WGS sequence"/>
</dbReference>
<dbReference type="RefSeq" id="WP_211683531.1">
    <property type="nucleotide sequence ID" value="NZ_JAGRQH010000114.1"/>
</dbReference>
<protein>
    <submittedName>
        <fullName evidence="3">Uncharacterized protein</fullName>
    </submittedName>
</protein>
<organism evidence="3 4">
    <name type="scientific">Neokomagataea anthophila</name>
    <dbReference type="NCBI Taxonomy" id="2826925"/>
    <lineage>
        <taxon>Bacteria</taxon>
        <taxon>Pseudomonadati</taxon>
        <taxon>Pseudomonadota</taxon>
        <taxon>Alphaproteobacteria</taxon>
        <taxon>Acetobacterales</taxon>
        <taxon>Acetobacteraceae</taxon>
        <taxon>Neokomagataea</taxon>
    </lineage>
</organism>
<evidence type="ECO:0000256" key="2">
    <source>
        <dbReference type="SAM" id="Phobius"/>
    </source>
</evidence>
<sequence>LGGLISPRFFFLFWGVFILGARGLVYKTIFFKIFGGGVFFFKDKKKRNTKKKTKKKKNKKSEKKKKKK</sequence>
<keyword evidence="4" id="KW-1185">Reference proteome</keyword>
<proteinExistence type="predicted"/>
<feature type="region of interest" description="Disordered" evidence="1">
    <location>
        <begin position="46"/>
        <end position="68"/>
    </location>
</feature>
<evidence type="ECO:0000313" key="4">
    <source>
        <dbReference type="Proteomes" id="UP000677812"/>
    </source>
</evidence>
<evidence type="ECO:0000313" key="3">
    <source>
        <dbReference type="EMBL" id="MBR0560810.1"/>
    </source>
</evidence>